<dbReference type="InterPro" id="IPR040788">
    <property type="entry name" value="HEPN_MAE_28990"/>
</dbReference>
<name>A0ABW8HM11_9ACTN</name>
<accession>A0ABW8HM11</accession>
<reference evidence="2 3" key="1">
    <citation type="submission" date="2024-10" db="EMBL/GenBank/DDBJ databases">
        <title>The Natural Products Discovery Center: Release of the First 8490 Sequenced Strains for Exploring Actinobacteria Biosynthetic Diversity.</title>
        <authorList>
            <person name="Kalkreuter E."/>
            <person name="Kautsar S.A."/>
            <person name="Yang D."/>
            <person name="Bader C.D."/>
            <person name="Teijaro C.N."/>
            <person name="Fluegel L."/>
            <person name="Davis C.M."/>
            <person name="Simpson J.R."/>
            <person name="Lauterbach L."/>
            <person name="Steele A.D."/>
            <person name="Gui C."/>
            <person name="Meng S."/>
            <person name="Li G."/>
            <person name="Viehrig K."/>
            <person name="Ye F."/>
            <person name="Su P."/>
            <person name="Kiefer A.F."/>
            <person name="Nichols A."/>
            <person name="Cepeda A.J."/>
            <person name="Yan W."/>
            <person name="Fan B."/>
            <person name="Jiang Y."/>
            <person name="Adhikari A."/>
            <person name="Zheng C.-J."/>
            <person name="Schuster L."/>
            <person name="Cowan T.M."/>
            <person name="Smanski M.J."/>
            <person name="Chevrette M.G."/>
            <person name="De Carvalho L.P.S."/>
            <person name="Shen B."/>
        </authorList>
    </citation>
    <scope>NUCLEOTIDE SEQUENCE [LARGE SCALE GENOMIC DNA]</scope>
    <source>
        <strain evidence="2 3">NPDC093086</strain>
    </source>
</reference>
<dbReference type="Pfam" id="PF18737">
    <property type="entry name" value="HEPN_MAE_28990"/>
    <property type="match status" value="1"/>
</dbReference>
<comment type="caution">
    <text evidence="2">The sequence shown here is derived from an EMBL/GenBank/DDBJ whole genome shotgun (WGS) entry which is preliminary data.</text>
</comment>
<evidence type="ECO:0000313" key="2">
    <source>
        <dbReference type="EMBL" id="MFJ6041617.1"/>
    </source>
</evidence>
<organism evidence="2 3">
    <name type="scientific">Streptomyces ardesiacus</name>
    <dbReference type="NCBI Taxonomy" id="285564"/>
    <lineage>
        <taxon>Bacteria</taxon>
        <taxon>Bacillati</taxon>
        <taxon>Actinomycetota</taxon>
        <taxon>Actinomycetes</taxon>
        <taxon>Kitasatosporales</taxon>
        <taxon>Streptomycetaceae</taxon>
        <taxon>Streptomyces</taxon>
    </lineage>
</organism>
<protein>
    <submittedName>
        <fullName evidence="2">MAE_28990/MAE_18760 family HEPN-like nuclease</fullName>
    </submittedName>
</protein>
<gene>
    <name evidence="2" type="ORF">ACIQFM_35935</name>
</gene>
<dbReference type="Proteomes" id="UP001617907">
    <property type="component" value="Unassembled WGS sequence"/>
</dbReference>
<proteinExistence type="predicted"/>
<dbReference type="EMBL" id="JBIVPC010000037">
    <property type="protein sequence ID" value="MFJ6041617.1"/>
    <property type="molecule type" value="Genomic_DNA"/>
</dbReference>
<evidence type="ECO:0000259" key="1">
    <source>
        <dbReference type="Pfam" id="PF18737"/>
    </source>
</evidence>
<sequence length="219" mass="24936">MAVRTIAELEDRLDNALAWRRIELQTIKSQIRAAYKNSAHSPLTRALARSGIALLYAHWEGYVKESCQAYVDYVAKRRLKVGELNDGLLKVVLDQLNRRSVSGDESAMTALMDAIRTPDNARARIPRDTIVDTKSNLRSTVLSDILKCIGFDPAEFLTKNNLIDKTLCDGRNAIAHGRDYYPNPDEFDSLHDEVMSMLTEIRATIILHAQEQRYRRTFQ</sequence>
<evidence type="ECO:0000313" key="3">
    <source>
        <dbReference type="Proteomes" id="UP001617907"/>
    </source>
</evidence>
<keyword evidence="3" id="KW-1185">Reference proteome</keyword>
<feature type="domain" description="MAE-28990/MAE-18760-like HEPN" evidence="1">
    <location>
        <begin position="10"/>
        <end position="214"/>
    </location>
</feature>
<dbReference type="RefSeq" id="WP_350892379.1">
    <property type="nucleotide sequence ID" value="NZ_JBEOTR010000045.1"/>
</dbReference>